<evidence type="ECO:0000259" key="5">
    <source>
        <dbReference type="PROSITE" id="PS50600"/>
    </source>
</evidence>
<dbReference type="Proteomes" id="UP001242732">
    <property type="component" value="Chromosome"/>
</dbReference>
<dbReference type="InterPro" id="IPR038765">
    <property type="entry name" value="Papain-like_cys_pep_sf"/>
</dbReference>
<feature type="domain" description="Ubiquitin-like protease family profile" evidence="5">
    <location>
        <begin position="548"/>
        <end position="724"/>
    </location>
</feature>
<dbReference type="PROSITE" id="PS50600">
    <property type="entry name" value="ULP_PROTEASE"/>
    <property type="match status" value="1"/>
</dbReference>
<dbReference type="PANTHER" id="PTHR46468:SF1">
    <property type="entry name" value="SENTRIN-SPECIFIC PROTEASE 8"/>
    <property type="match status" value="1"/>
</dbReference>
<feature type="region of interest" description="Disordered" evidence="4">
    <location>
        <begin position="758"/>
        <end position="787"/>
    </location>
</feature>
<evidence type="ECO:0000313" key="6">
    <source>
        <dbReference type="EMBL" id="WIY49445.1"/>
    </source>
</evidence>
<accession>A0ABY9ARM8</accession>
<proteinExistence type="predicted"/>
<evidence type="ECO:0000313" key="7">
    <source>
        <dbReference type="Proteomes" id="UP001242732"/>
    </source>
</evidence>
<organism evidence="6 7">
    <name type="scientific">Paracidovorax citrulli</name>
    <name type="common">Acidovorax citrulli</name>
    <dbReference type="NCBI Taxonomy" id="80869"/>
    <lineage>
        <taxon>Bacteria</taxon>
        <taxon>Pseudomonadati</taxon>
        <taxon>Pseudomonadota</taxon>
        <taxon>Betaproteobacteria</taxon>
        <taxon>Burkholderiales</taxon>
        <taxon>Comamonadaceae</taxon>
        <taxon>Paracidovorax</taxon>
    </lineage>
</organism>
<dbReference type="EMBL" id="CP127363">
    <property type="protein sequence ID" value="WIY49445.1"/>
    <property type="molecule type" value="Genomic_DNA"/>
</dbReference>
<feature type="region of interest" description="Disordered" evidence="4">
    <location>
        <begin position="354"/>
        <end position="376"/>
    </location>
</feature>
<dbReference type="Gene3D" id="3.40.395.10">
    <property type="entry name" value="Adenoviral Proteinase, Chain A"/>
    <property type="match status" value="1"/>
</dbReference>
<keyword evidence="7" id="KW-1185">Reference proteome</keyword>
<evidence type="ECO:0000256" key="2">
    <source>
        <dbReference type="ARBA" id="ARBA00022801"/>
    </source>
</evidence>
<keyword evidence="3" id="KW-0788">Thiol protease</keyword>
<dbReference type="InterPro" id="IPR003653">
    <property type="entry name" value="Peptidase_C48_C"/>
</dbReference>
<dbReference type="NCBIfam" id="NF041337">
    <property type="entry name" value="XopD"/>
    <property type="match status" value="1"/>
</dbReference>
<gene>
    <name evidence="6" type="primary">xopD</name>
    <name evidence="6" type="ORF">QRO08_02440</name>
</gene>
<protein>
    <submittedName>
        <fullName evidence="6">Ulp1 family type III secretion system effector isopeptidase XopD</fullName>
    </submittedName>
</protein>
<feature type="compositionally biased region" description="Low complexity" evidence="4">
    <location>
        <begin position="354"/>
        <end position="363"/>
    </location>
</feature>
<dbReference type="RefSeq" id="WP_011797370.1">
    <property type="nucleotide sequence ID" value="NZ_CP023687.1"/>
</dbReference>
<reference evidence="6 7" key="1">
    <citation type="submission" date="2023-06" db="EMBL/GenBank/DDBJ databases">
        <authorList>
            <person name="Ham H."/>
            <person name="Park D.S."/>
        </authorList>
    </citation>
    <scope>NUCLEOTIDE SEQUENCE [LARGE SCALE GENOMIC DNA]</scope>
    <source>
        <strain evidence="6 7">KACC 17005</strain>
    </source>
</reference>
<dbReference type="InterPro" id="IPR044613">
    <property type="entry name" value="Nep1/2-like"/>
</dbReference>
<sequence length="787" mass="87061">MDNFFNFDINGYRRMTAAVDASHGSPPSPRDGGSRTQSFDMHPLREALPSLETVHGPVRTMVHCARKPKPVPKSVVELVKILPRFGKGEAWESLCRDFPGIQVYFSDYGINERGFGFLLNHLDSEQIDNVVEQTENRINIICSDDFKIIALKTAATTIETCRAKFQEHAKFQELSSSTLSNKSEGKYYRNLIDNFMDILDRFEAGESIPSLAETVPGITGFIGNQGFSKKAKYFLEHIKPEEKERIELAVKRRNKNVSAPKPSGVPSPFSGTLRYIHENPDYLINTSKAFSNPSNSIADKVCDKNLSIHLLKKIVNIETGELTATGEKLISNADPQTRRLIRANFKLRFRVPSTPAAETASPAHQEPSHGQHYAAPNDSFFSGFSGEVRRYHEPSTPQYPPAAPAFSEAGPYHAPYYYGQPYAPPGDSFFSGFSGEVRRHYEPPTPQYPPATPASSEASLYYDPYYNPYHGQQYAPPGDSFFSGFSAEVRRHHEPSTPQYPQNSTSTFGDLSSLNEGAYSTRDFDLNTPAEVTQPWRGDGYDDVESAASPERIDVDALPSPQNSSAPAGQELALAEEEWLGDEHLITYVGTIADRLRGQPGADLLNFADPLLVTQLIQGESEQRNNAMYHIIGRGGPIVFLPVNAPDSHWSLLVIDQRTGNAFHYDSLVSPGDARNAVHTRQYQLASRAARAMGITGPVQGMPIARQRDGHSCGDHVLQATEQLAQSVIAGTFGQPGTMDLSDLQTDRGLIADTIANATADRNAEPPPATSRTHERPAKKNKKWWKF</sequence>
<dbReference type="PANTHER" id="PTHR46468">
    <property type="entry name" value="SENTRIN-SPECIFIC PROTEASE 8"/>
    <property type="match status" value="1"/>
</dbReference>
<feature type="region of interest" description="Disordered" evidence="4">
    <location>
        <begin position="19"/>
        <end position="39"/>
    </location>
</feature>
<keyword evidence="1" id="KW-0645">Protease</keyword>
<feature type="compositionally biased region" description="Polar residues" evidence="4">
    <location>
        <begin position="496"/>
        <end position="515"/>
    </location>
</feature>
<dbReference type="Pfam" id="PF02902">
    <property type="entry name" value="Peptidase_C48"/>
    <property type="match status" value="1"/>
</dbReference>
<evidence type="ECO:0000256" key="1">
    <source>
        <dbReference type="ARBA" id="ARBA00022670"/>
    </source>
</evidence>
<name>A0ABY9ARM8_PARCI</name>
<evidence type="ECO:0000256" key="3">
    <source>
        <dbReference type="ARBA" id="ARBA00022807"/>
    </source>
</evidence>
<dbReference type="SUPFAM" id="SSF54001">
    <property type="entry name" value="Cysteine proteinases"/>
    <property type="match status" value="1"/>
</dbReference>
<evidence type="ECO:0000256" key="4">
    <source>
        <dbReference type="SAM" id="MobiDB-lite"/>
    </source>
</evidence>
<feature type="region of interest" description="Disordered" evidence="4">
    <location>
        <begin position="490"/>
        <end position="544"/>
    </location>
</feature>
<keyword evidence="2" id="KW-0378">Hydrolase</keyword>